<evidence type="ECO:0000259" key="6">
    <source>
        <dbReference type="PROSITE" id="PS51352"/>
    </source>
</evidence>
<accession>A0A512IFM6</accession>
<dbReference type="InterPro" id="IPR013766">
    <property type="entry name" value="Thioredoxin_domain"/>
</dbReference>
<dbReference type="PANTHER" id="PTHR42852">
    <property type="entry name" value="THIOL:DISULFIDE INTERCHANGE PROTEIN DSBE"/>
    <property type="match status" value="1"/>
</dbReference>
<sequence>MVMAGCGAEEDPLAQQANTGDEKGYIAGDGTVSEYAPDQRGEPVQFSGTLFDGTELSAEDLRGKPALLNFWYAACPPCRVEAPDLAELAQQFEGQIAFYGVNLRDDQATAEAFERTFGIPYPSFEDKDGKVVMALNAYVPPRAVPTTLVLDAQGRVAARILGIADRSILETLLEDTVAETA</sequence>
<dbReference type="GO" id="GO:0030313">
    <property type="term" value="C:cell envelope"/>
    <property type="evidence" value="ECO:0007669"/>
    <property type="project" value="UniProtKB-SubCell"/>
</dbReference>
<evidence type="ECO:0000256" key="2">
    <source>
        <dbReference type="ARBA" id="ARBA00022748"/>
    </source>
</evidence>
<dbReference type="GO" id="GO:0017004">
    <property type="term" value="P:cytochrome complex assembly"/>
    <property type="evidence" value="ECO:0007669"/>
    <property type="project" value="UniProtKB-KW"/>
</dbReference>
<evidence type="ECO:0000313" key="7">
    <source>
        <dbReference type="EMBL" id="GEO96467.1"/>
    </source>
</evidence>
<dbReference type="GO" id="GO:0016491">
    <property type="term" value="F:oxidoreductase activity"/>
    <property type="evidence" value="ECO:0007669"/>
    <property type="project" value="InterPro"/>
</dbReference>
<reference evidence="7 8" key="1">
    <citation type="submission" date="2019-07" db="EMBL/GenBank/DDBJ databases">
        <title>Whole genome shotgun sequence of Kocuria turfanensis NBRC 107627.</title>
        <authorList>
            <person name="Hosoyama A."/>
            <person name="Uohara A."/>
            <person name="Ohji S."/>
            <person name="Ichikawa N."/>
        </authorList>
    </citation>
    <scope>NUCLEOTIDE SEQUENCE [LARGE SCALE GENOMIC DNA]</scope>
    <source>
        <strain evidence="7 8">NBRC 107627</strain>
    </source>
</reference>
<dbReference type="InterPro" id="IPR000866">
    <property type="entry name" value="AhpC/TSA"/>
</dbReference>
<dbReference type="PROSITE" id="PS51352">
    <property type="entry name" value="THIOREDOXIN_2"/>
    <property type="match status" value="1"/>
</dbReference>
<keyword evidence="2" id="KW-0201">Cytochrome c-type biogenesis</keyword>
<dbReference type="Gene3D" id="3.40.30.10">
    <property type="entry name" value="Glutaredoxin"/>
    <property type="match status" value="1"/>
</dbReference>
<comment type="subcellular location">
    <subcellularLocation>
        <location evidence="1">Cell envelope</location>
    </subcellularLocation>
</comment>
<keyword evidence="8" id="KW-1185">Reference proteome</keyword>
<evidence type="ECO:0000256" key="4">
    <source>
        <dbReference type="ARBA" id="ARBA00023157"/>
    </source>
</evidence>
<dbReference type="Proteomes" id="UP000321103">
    <property type="component" value="Unassembled WGS sequence"/>
</dbReference>
<name>A0A512IFM6_9MICC</name>
<organism evidence="7 8">
    <name type="scientific">Kocuria turfanensis</name>
    <dbReference type="NCBI Taxonomy" id="388357"/>
    <lineage>
        <taxon>Bacteria</taxon>
        <taxon>Bacillati</taxon>
        <taxon>Actinomycetota</taxon>
        <taxon>Actinomycetes</taxon>
        <taxon>Micrococcales</taxon>
        <taxon>Micrococcaceae</taxon>
        <taxon>Kocuria</taxon>
    </lineage>
</organism>
<dbReference type="SUPFAM" id="SSF52833">
    <property type="entry name" value="Thioredoxin-like"/>
    <property type="match status" value="1"/>
</dbReference>
<dbReference type="PANTHER" id="PTHR42852:SF6">
    <property type="entry name" value="THIOL:DISULFIDE INTERCHANGE PROTEIN DSBE"/>
    <property type="match status" value="1"/>
</dbReference>
<keyword evidence="7" id="KW-0413">Isomerase</keyword>
<keyword evidence="3" id="KW-0812">Transmembrane</keyword>
<keyword evidence="3" id="KW-0735">Signal-anchor</keyword>
<dbReference type="Pfam" id="PF00578">
    <property type="entry name" value="AhpC-TSA"/>
    <property type="match status" value="1"/>
</dbReference>
<keyword evidence="4" id="KW-1015">Disulfide bond</keyword>
<dbReference type="InterPro" id="IPR036249">
    <property type="entry name" value="Thioredoxin-like_sf"/>
</dbReference>
<dbReference type="GO" id="GO:0016853">
    <property type="term" value="F:isomerase activity"/>
    <property type="evidence" value="ECO:0007669"/>
    <property type="project" value="UniProtKB-KW"/>
</dbReference>
<evidence type="ECO:0000313" key="8">
    <source>
        <dbReference type="Proteomes" id="UP000321103"/>
    </source>
</evidence>
<dbReference type="GO" id="GO:0016209">
    <property type="term" value="F:antioxidant activity"/>
    <property type="evidence" value="ECO:0007669"/>
    <property type="project" value="InterPro"/>
</dbReference>
<gene>
    <name evidence="7" type="ORF">KTU01_25900</name>
</gene>
<keyword evidence="5" id="KW-0676">Redox-active center</keyword>
<evidence type="ECO:0000256" key="3">
    <source>
        <dbReference type="ARBA" id="ARBA00022968"/>
    </source>
</evidence>
<comment type="caution">
    <text evidence="7">The sequence shown here is derived from an EMBL/GenBank/DDBJ whole genome shotgun (WGS) entry which is preliminary data.</text>
</comment>
<dbReference type="AlphaFoldDB" id="A0A512IFM6"/>
<dbReference type="STRING" id="388357.GCA_001580365_03721"/>
<feature type="domain" description="Thioredoxin" evidence="6">
    <location>
        <begin position="30"/>
        <end position="158"/>
    </location>
</feature>
<protein>
    <submittedName>
        <fullName evidence="7">Thiol-disulfide isomerase</fullName>
    </submittedName>
</protein>
<dbReference type="CDD" id="cd02966">
    <property type="entry name" value="TlpA_like_family"/>
    <property type="match status" value="1"/>
</dbReference>
<proteinExistence type="predicted"/>
<dbReference type="InterPro" id="IPR050553">
    <property type="entry name" value="Thioredoxin_ResA/DsbE_sf"/>
</dbReference>
<evidence type="ECO:0000256" key="1">
    <source>
        <dbReference type="ARBA" id="ARBA00004196"/>
    </source>
</evidence>
<dbReference type="EMBL" id="BJZS01000087">
    <property type="protein sequence ID" value="GEO96467.1"/>
    <property type="molecule type" value="Genomic_DNA"/>
</dbReference>
<evidence type="ECO:0000256" key="5">
    <source>
        <dbReference type="ARBA" id="ARBA00023284"/>
    </source>
</evidence>